<proteinExistence type="inferred from homology"/>
<dbReference type="InterPro" id="IPR036291">
    <property type="entry name" value="NAD(P)-bd_dom_sf"/>
</dbReference>
<dbReference type="InterPro" id="IPR000683">
    <property type="entry name" value="Gfo/Idh/MocA-like_OxRdtase_N"/>
</dbReference>
<evidence type="ECO:0000313" key="5">
    <source>
        <dbReference type="EMBL" id="SHM75457.1"/>
    </source>
</evidence>
<dbReference type="PANTHER" id="PTHR43708">
    <property type="entry name" value="CONSERVED EXPRESSED OXIDOREDUCTASE (EUROFUNG)"/>
    <property type="match status" value="1"/>
</dbReference>
<dbReference type="SUPFAM" id="SSF51735">
    <property type="entry name" value="NAD(P)-binding Rossmann-fold domains"/>
    <property type="match status" value="1"/>
</dbReference>
<dbReference type="OrthoDB" id="9815825at2"/>
<gene>
    <name evidence="5" type="ORF">SAMN05216179_1021</name>
</gene>
<dbReference type="Pfam" id="PF02894">
    <property type="entry name" value="GFO_IDH_MocA_C"/>
    <property type="match status" value="1"/>
</dbReference>
<dbReference type="EMBL" id="FRCZ01000001">
    <property type="protein sequence ID" value="SHM75457.1"/>
    <property type="molecule type" value="Genomic_DNA"/>
</dbReference>
<feature type="domain" description="Gfo/Idh/MocA-like oxidoreductase N-terminal" evidence="3">
    <location>
        <begin position="6"/>
        <end position="122"/>
    </location>
</feature>
<dbReference type="AlphaFoldDB" id="A0A1M7LC57"/>
<evidence type="ECO:0000259" key="4">
    <source>
        <dbReference type="Pfam" id="PF02894"/>
    </source>
</evidence>
<evidence type="ECO:0000259" key="3">
    <source>
        <dbReference type="Pfam" id="PF01408"/>
    </source>
</evidence>
<dbReference type="Pfam" id="PF01408">
    <property type="entry name" value="GFO_IDH_MocA"/>
    <property type="match status" value="1"/>
</dbReference>
<dbReference type="InterPro" id="IPR051317">
    <property type="entry name" value="Gfo/Idh/MocA_oxidoreduct"/>
</dbReference>
<feature type="domain" description="Gfo/Idh/MocA-like oxidoreductase C-terminal" evidence="4">
    <location>
        <begin position="135"/>
        <end position="349"/>
    </location>
</feature>
<protein>
    <submittedName>
        <fullName evidence="5">Predicted dehydrogenase</fullName>
    </submittedName>
</protein>
<evidence type="ECO:0000313" key="6">
    <source>
        <dbReference type="Proteomes" id="UP000184184"/>
    </source>
</evidence>
<dbReference type="RefSeq" id="WP_073200210.1">
    <property type="nucleotide sequence ID" value="NZ_FRCZ01000001.1"/>
</dbReference>
<evidence type="ECO:0000256" key="2">
    <source>
        <dbReference type="ARBA" id="ARBA00023002"/>
    </source>
</evidence>
<reference evidence="5 6" key="1">
    <citation type="submission" date="2016-11" db="EMBL/GenBank/DDBJ databases">
        <authorList>
            <person name="Jaros S."/>
            <person name="Januszkiewicz K."/>
            <person name="Wedrychowicz H."/>
        </authorList>
    </citation>
    <scope>NUCLEOTIDE SEQUENCE [LARGE SCALE GENOMIC DNA]</scope>
    <source>
        <strain evidence="5 6">CGMCC 1.10681</strain>
    </source>
</reference>
<dbReference type="GO" id="GO:0016491">
    <property type="term" value="F:oxidoreductase activity"/>
    <property type="evidence" value="ECO:0007669"/>
    <property type="project" value="UniProtKB-KW"/>
</dbReference>
<dbReference type="NCBIfam" id="NF008607">
    <property type="entry name" value="PRK11579.1"/>
    <property type="match status" value="1"/>
</dbReference>
<accession>A0A1M7LC57</accession>
<dbReference type="Gene3D" id="3.30.360.10">
    <property type="entry name" value="Dihydrodipicolinate Reductase, domain 2"/>
    <property type="match status" value="1"/>
</dbReference>
<dbReference type="InterPro" id="IPR004104">
    <property type="entry name" value="Gfo/Idh/MocA-like_OxRdtase_C"/>
</dbReference>
<dbReference type="Proteomes" id="UP000184184">
    <property type="component" value="Unassembled WGS sequence"/>
</dbReference>
<comment type="similarity">
    <text evidence="1">Belongs to the Gfo/Idh/MocA family.</text>
</comment>
<evidence type="ECO:0000256" key="1">
    <source>
        <dbReference type="ARBA" id="ARBA00010928"/>
    </source>
</evidence>
<dbReference type="SUPFAM" id="SSF55347">
    <property type="entry name" value="Glyceraldehyde-3-phosphate dehydrogenase-like, C-terminal domain"/>
    <property type="match status" value="1"/>
</dbReference>
<keyword evidence="6" id="KW-1185">Reference proteome</keyword>
<name>A0A1M7LC57_9BACI</name>
<dbReference type="PANTHER" id="PTHR43708:SF5">
    <property type="entry name" value="CONSERVED EXPRESSED OXIDOREDUCTASE (EUROFUNG)-RELATED"/>
    <property type="match status" value="1"/>
</dbReference>
<keyword evidence="2" id="KW-0560">Oxidoreductase</keyword>
<dbReference type="GO" id="GO:0000166">
    <property type="term" value="F:nucleotide binding"/>
    <property type="evidence" value="ECO:0007669"/>
    <property type="project" value="InterPro"/>
</dbReference>
<organism evidence="5 6">
    <name type="scientific">Gracilibacillus kekensis</name>
    <dbReference type="NCBI Taxonomy" id="1027249"/>
    <lineage>
        <taxon>Bacteria</taxon>
        <taxon>Bacillati</taxon>
        <taxon>Bacillota</taxon>
        <taxon>Bacilli</taxon>
        <taxon>Bacillales</taxon>
        <taxon>Bacillaceae</taxon>
        <taxon>Gracilibacillus</taxon>
    </lineage>
</organism>
<sequence length="350" mass="38880">MSEKVGVGIVGYGFASSTFHAPIIEAVPHLQLNKIVQRNSNSANERYPEIEVVKDVDALYRDDAIDLVIVTTPSTNHVQFVRDALLAGKHVVVEKPFTTTFEEADKLIELAKKQGKVLSVFHNRRWDGDFRTLCKLVDSGTLGEVKEAIFRWDRYIPEADPEKWRDSNVLGSGVLYDLGVHFLDQALCLFGKPATIRAEVRTLRTSGKGDDYFDVTLGYQSGLSVNLQSSVLAREPGPRYVVHGTYGSFVKYGEDPQEEALKAGGTPVDPDWGKESPERWGELNTTMNGLHLSGKVETVAGAYQAYYQNIYETITGCADLDVKPEEAAMAIRLIELAHKSNREGRTIEVE</sequence>
<dbReference type="Gene3D" id="3.40.50.720">
    <property type="entry name" value="NAD(P)-binding Rossmann-like Domain"/>
    <property type="match status" value="1"/>
</dbReference>
<dbReference type="STRING" id="1027249.SAMN05216179_1021"/>